<feature type="region of interest" description="Disordered" evidence="1">
    <location>
        <begin position="1"/>
        <end position="29"/>
    </location>
</feature>
<feature type="region of interest" description="Disordered" evidence="1">
    <location>
        <begin position="58"/>
        <end position="120"/>
    </location>
</feature>
<dbReference type="AlphaFoldDB" id="A0A484N4J5"/>
<evidence type="ECO:0000313" key="2">
    <source>
        <dbReference type="EMBL" id="VFQ95406.1"/>
    </source>
</evidence>
<feature type="compositionally biased region" description="Basic and acidic residues" evidence="1">
    <location>
        <begin position="64"/>
        <end position="80"/>
    </location>
</feature>
<name>A0A484N4J5_9ASTE</name>
<dbReference type="EMBL" id="OOIL02005599">
    <property type="protein sequence ID" value="VFQ95406.1"/>
    <property type="molecule type" value="Genomic_DNA"/>
</dbReference>
<feature type="compositionally biased region" description="Basic residues" evidence="1">
    <location>
        <begin position="255"/>
        <end position="269"/>
    </location>
</feature>
<feature type="region of interest" description="Disordered" evidence="1">
    <location>
        <begin position="237"/>
        <end position="281"/>
    </location>
</feature>
<proteinExistence type="predicted"/>
<feature type="region of interest" description="Disordered" evidence="1">
    <location>
        <begin position="179"/>
        <end position="200"/>
    </location>
</feature>
<dbReference type="Proteomes" id="UP000595140">
    <property type="component" value="Unassembled WGS sequence"/>
</dbReference>
<evidence type="ECO:0000313" key="3">
    <source>
        <dbReference type="Proteomes" id="UP000595140"/>
    </source>
</evidence>
<evidence type="ECO:0000256" key="1">
    <source>
        <dbReference type="SAM" id="MobiDB-lite"/>
    </source>
</evidence>
<protein>
    <submittedName>
        <fullName evidence="2">Uncharacterized protein</fullName>
    </submittedName>
</protein>
<keyword evidence="3" id="KW-1185">Reference proteome</keyword>
<accession>A0A484N4J5</accession>
<gene>
    <name evidence="2" type="ORF">CCAM_LOCUS37182</name>
</gene>
<sequence length="281" mass="30934">MYPHALGQNTNLPNTLGHPPSFQPVSTSQSVTLTNLAGELERAGPFWPRLSRSHKLHTQVIPDGDVRSVHSRDEDSDIPKGQKKLQGKAVQPEGSRRSVFQRLGHEGRKHNRPSKERLGVKTARVDDPKAAWVDDLKTAWVDDLKTARVDDLKTARVDDLKTAQGKPSKETMVQTRNNANIGTGVPHQGENSATGGRHPPINVTEVEALIQRVVITTEKFKEVLVALTPNREIVVEDTIGEPAGGKARPADSGGKKKKKIRRTQKKKVTKPNGKARVEDEL</sequence>
<organism evidence="2 3">
    <name type="scientific">Cuscuta campestris</name>
    <dbReference type="NCBI Taxonomy" id="132261"/>
    <lineage>
        <taxon>Eukaryota</taxon>
        <taxon>Viridiplantae</taxon>
        <taxon>Streptophyta</taxon>
        <taxon>Embryophyta</taxon>
        <taxon>Tracheophyta</taxon>
        <taxon>Spermatophyta</taxon>
        <taxon>Magnoliopsida</taxon>
        <taxon>eudicotyledons</taxon>
        <taxon>Gunneridae</taxon>
        <taxon>Pentapetalae</taxon>
        <taxon>asterids</taxon>
        <taxon>lamiids</taxon>
        <taxon>Solanales</taxon>
        <taxon>Convolvulaceae</taxon>
        <taxon>Cuscuteae</taxon>
        <taxon>Cuscuta</taxon>
        <taxon>Cuscuta subgen. Grammica</taxon>
        <taxon>Cuscuta sect. Cleistogrammica</taxon>
    </lineage>
</organism>
<reference evidence="2 3" key="1">
    <citation type="submission" date="2018-04" db="EMBL/GenBank/DDBJ databases">
        <authorList>
            <person name="Vogel A."/>
        </authorList>
    </citation>
    <scope>NUCLEOTIDE SEQUENCE [LARGE SCALE GENOMIC DNA]</scope>
</reference>